<keyword evidence="1" id="KW-0175">Coiled coil</keyword>
<evidence type="ECO:0000256" key="1">
    <source>
        <dbReference type="SAM" id="Coils"/>
    </source>
</evidence>
<protein>
    <submittedName>
        <fullName evidence="3">Uncharacterized protein</fullName>
    </submittedName>
</protein>
<accession>A0A9Q0L2L5</accession>
<keyword evidence="4" id="KW-1185">Reference proteome</keyword>
<dbReference type="EMBL" id="JAMYWD010000001">
    <property type="protein sequence ID" value="KAJ4981323.1"/>
    <property type="molecule type" value="Genomic_DNA"/>
</dbReference>
<dbReference type="AlphaFoldDB" id="A0A9Q0L2L5"/>
<dbReference type="InterPro" id="IPR044823">
    <property type="entry name" value="ASIL1/2-like"/>
</dbReference>
<feature type="coiled-coil region" evidence="1">
    <location>
        <begin position="89"/>
        <end position="116"/>
    </location>
</feature>
<dbReference type="OrthoDB" id="1729514at2759"/>
<organism evidence="3 4">
    <name type="scientific">Protea cynaroides</name>
    <dbReference type="NCBI Taxonomy" id="273540"/>
    <lineage>
        <taxon>Eukaryota</taxon>
        <taxon>Viridiplantae</taxon>
        <taxon>Streptophyta</taxon>
        <taxon>Embryophyta</taxon>
        <taxon>Tracheophyta</taxon>
        <taxon>Spermatophyta</taxon>
        <taxon>Magnoliopsida</taxon>
        <taxon>Proteales</taxon>
        <taxon>Proteaceae</taxon>
        <taxon>Protea</taxon>
    </lineage>
</organism>
<feature type="region of interest" description="Disordered" evidence="2">
    <location>
        <begin position="1"/>
        <end position="62"/>
    </location>
</feature>
<dbReference type="PANTHER" id="PTHR31307:SF60">
    <property type="entry name" value="SMARCC C-TERMINAL DOMAIN-CONTAINING PROTEIN"/>
    <property type="match status" value="1"/>
</dbReference>
<evidence type="ECO:0000313" key="3">
    <source>
        <dbReference type="EMBL" id="KAJ4981323.1"/>
    </source>
</evidence>
<dbReference type="PANTHER" id="PTHR31307">
    <property type="entry name" value="TRIHELIX TRANSCRIPTION FACTOR ASIL2"/>
    <property type="match status" value="1"/>
</dbReference>
<reference evidence="3" key="1">
    <citation type="journal article" date="2023" name="Plant J.">
        <title>The genome of the king protea, Protea cynaroides.</title>
        <authorList>
            <person name="Chang J."/>
            <person name="Duong T.A."/>
            <person name="Schoeman C."/>
            <person name="Ma X."/>
            <person name="Roodt D."/>
            <person name="Barker N."/>
            <person name="Li Z."/>
            <person name="Van de Peer Y."/>
            <person name="Mizrachi E."/>
        </authorList>
    </citation>
    <scope>NUCLEOTIDE SEQUENCE</scope>
    <source>
        <tissue evidence="3">Young leaves</tissue>
    </source>
</reference>
<evidence type="ECO:0000256" key="2">
    <source>
        <dbReference type="SAM" id="MobiDB-lite"/>
    </source>
</evidence>
<dbReference type="Proteomes" id="UP001141806">
    <property type="component" value="Unassembled WGS sequence"/>
</dbReference>
<comment type="caution">
    <text evidence="3">The sequence shown here is derived from an EMBL/GenBank/DDBJ whole genome shotgun (WGS) entry which is preliminary data.</text>
</comment>
<name>A0A9Q0L2L5_9MAGN</name>
<proteinExistence type="predicted"/>
<gene>
    <name evidence="3" type="ORF">NE237_032160</name>
</gene>
<evidence type="ECO:0000313" key="4">
    <source>
        <dbReference type="Proteomes" id="UP001141806"/>
    </source>
</evidence>
<sequence length="163" mass="18392">MADLAGRTQPDRHRLTHAFDAGLLSGSQPASRSADADDDDECTFLDSSPSDSATDDSIGDSKRCGDLAASVRCFAGTLLRMEVEEMEMLKAREASRMEAEKRRMELELEMTQMLLNIQIQIASFLSQKNRKRKRKRVEEEDDYSAREREAVLLLGLLQCDLNF</sequence>